<dbReference type="RefSeq" id="WP_208148430.1">
    <property type="nucleotide sequence ID" value="NZ_JAGETV010000006.1"/>
</dbReference>
<evidence type="ECO:0000313" key="19">
    <source>
        <dbReference type="EMBL" id="MBO1926987.1"/>
    </source>
</evidence>
<reference evidence="19 20" key="1">
    <citation type="submission" date="2021-03" db="EMBL/GenBank/DDBJ databases">
        <title>Thiomicrorhabdus sp.nov.,novel sulfur-oxidizing bacteria isolated from coastal sediment.</title>
        <authorList>
            <person name="Liu X."/>
        </authorList>
    </citation>
    <scope>NUCLEOTIDE SEQUENCE [LARGE SCALE GENOMIC DNA]</scope>
    <source>
        <strain evidence="19 20">6S2-11</strain>
    </source>
</reference>
<dbReference type="InterPro" id="IPR008207">
    <property type="entry name" value="Sig_transdc_His_kin_Hpt_dom"/>
</dbReference>
<feature type="transmembrane region" description="Helical" evidence="14">
    <location>
        <begin position="16"/>
        <end position="35"/>
    </location>
</feature>
<dbReference type="PROSITE" id="PS50839">
    <property type="entry name" value="CHASE"/>
    <property type="match status" value="1"/>
</dbReference>
<dbReference type="SMART" id="SM00388">
    <property type="entry name" value="HisKA"/>
    <property type="match status" value="1"/>
</dbReference>
<keyword evidence="6 14" id="KW-0812">Transmembrane</keyword>
<dbReference type="InterPro" id="IPR003661">
    <property type="entry name" value="HisK_dim/P_dom"/>
</dbReference>
<evidence type="ECO:0000256" key="8">
    <source>
        <dbReference type="ARBA" id="ARBA00022840"/>
    </source>
</evidence>
<dbReference type="InterPro" id="IPR011006">
    <property type="entry name" value="CheY-like_superfamily"/>
</dbReference>
<keyword evidence="11 14" id="KW-0472">Membrane</keyword>
<evidence type="ECO:0000256" key="2">
    <source>
        <dbReference type="ARBA" id="ARBA00004651"/>
    </source>
</evidence>
<dbReference type="InterPro" id="IPR001789">
    <property type="entry name" value="Sig_transdc_resp-reg_receiver"/>
</dbReference>
<dbReference type="InterPro" id="IPR042240">
    <property type="entry name" value="CHASE_sf"/>
</dbReference>
<dbReference type="CDD" id="cd16922">
    <property type="entry name" value="HATPase_EvgS-ArcB-TorS-like"/>
    <property type="match status" value="1"/>
</dbReference>
<feature type="modified residue" description="4-aspartylphosphate" evidence="13">
    <location>
        <position position="816"/>
    </location>
</feature>
<evidence type="ECO:0000256" key="3">
    <source>
        <dbReference type="ARBA" id="ARBA00012438"/>
    </source>
</evidence>
<evidence type="ECO:0000259" key="15">
    <source>
        <dbReference type="PROSITE" id="PS50109"/>
    </source>
</evidence>
<feature type="modified residue" description="Phosphohistidine" evidence="12">
    <location>
        <position position="962"/>
    </location>
</feature>
<keyword evidence="4" id="KW-1003">Cell membrane</keyword>
<dbReference type="Gene3D" id="3.40.50.2300">
    <property type="match status" value="1"/>
</dbReference>
<evidence type="ECO:0000256" key="1">
    <source>
        <dbReference type="ARBA" id="ARBA00000085"/>
    </source>
</evidence>
<dbReference type="SMART" id="SM00448">
    <property type="entry name" value="REC"/>
    <property type="match status" value="1"/>
</dbReference>
<sequence length="1024" mass="115651">MSIKNLLKSLLEVHRYPLAAWIVLFISLTLTAVAWKISQNTLLEKAETRFQLNSEEISAAITERLHTYEMAIRSGKAFFDSSEEVTRDEWQRFVASLKIEHRFPGIQGLGYSEFIKAEDLEQHIAKIRAEGFEDYSVRPSEQRELYSAIVFLEPFDWRNKRAFGYDMYSQETRREAMDRARDTGSAAVSGQVTLVQETTTDVQYGFLLYEPVYHKGMPTKTLQQRRDAIQGYVYSPFRAADFMHGILGFSHQGLLLELYDGASPNEDSVLYKSDGIADIRAVTDTGFTKVLTLKNSQRVWSLRVTAGPEYLAQDQSWQPAMVGILGLIIDLLLFAIITYMGRKERILQEQAEELAIATKQAETASLAKSNFLATMSHEIRTPMNGVIGMIEVLNQSSLKGEQIEMVRTIQESANSLLGIINDILDFSKIEAGKLEFNFEPMSIEEEVDKVCILLDRSARKNQVQLALFTDPTLPTSVNGDALRLRQILTNLVGNAIKFSTTEYAVGTVKVSVQLDKRRDNQQWIKFTVTDNGIGIEPKLQEKLFQPFEQADRSTTRNYGGTGLGLTISRQLVEMMGGEIGVRSTPKQGSVFTVCMPFEILQPSTYTRQYTAPTLGNLSCTLITENPKLSHLDDIRLHLEASGVKVSIAESLERATLEQPTSDIWLIECFKEQPSLHQFKPYLDAHSELRILLLSQCLPQKNRRRNNRKLHERLFQSDGNVLTRNRLLRFVALGAGLIELNMQEFTEASNHRVINIPSREEAIARNQLILVAEDNEVNQKVIQRQLALLGYASDTVENGLQALENWQSGDYSLLLTDLHMPSMDGMQLTQAIRELERNSVTDAELPIIALTANALKGEAKRCIEIGMNDYLIKPALISEIQQALQKWLPTPVDFAPQVQINNANEKPNPTHFDSNALRQLVGDDEQVIRSLLQDFEVNAKQTINEIQAAQEQANYQQIGLLAHRLKSSSASVGALKLRLICIELQQKVENNQLNQIPELTRLLEAEAIELLEAINEYLQQEQQKA</sequence>
<accession>A0ABS3Q3S8</accession>
<evidence type="ECO:0000313" key="20">
    <source>
        <dbReference type="Proteomes" id="UP000664835"/>
    </source>
</evidence>
<dbReference type="PROSITE" id="PS50894">
    <property type="entry name" value="HPT"/>
    <property type="match status" value="1"/>
</dbReference>
<dbReference type="Gene3D" id="3.30.450.350">
    <property type="entry name" value="CHASE domain"/>
    <property type="match status" value="1"/>
</dbReference>
<dbReference type="PROSITE" id="PS50110">
    <property type="entry name" value="RESPONSE_REGULATORY"/>
    <property type="match status" value="1"/>
</dbReference>
<dbReference type="Pfam" id="PF02518">
    <property type="entry name" value="HATPase_c"/>
    <property type="match status" value="1"/>
</dbReference>
<evidence type="ECO:0000256" key="7">
    <source>
        <dbReference type="ARBA" id="ARBA00022741"/>
    </source>
</evidence>
<evidence type="ECO:0000256" key="13">
    <source>
        <dbReference type="PROSITE-ProRule" id="PRU00169"/>
    </source>
</evidence>
<dbReference type="PRINTS" id="PR00344">
    <property type="entry name" value="BCTRLSENSOR"/>
</dbReference>
<dbReference type="CDD" id="cd00082">
    <property type="entry name" value="HisKA"/>
    <property type="match status" value="1"/>
</dbReference>
<dbReference type="Gene3D" id="1.10.287.130">
    <property type="match status" value="1"/>
</dbReference>
<dbReference type="CDD" id="cd00088">
    <property type="entry name" value="HPT"/>
    <property type="match status" value="1"/>
</dbReference>
<dbReference type="CDD" id="cd17546">
    <property type="entry name" value="REC_hyHK_CKI1_RcsC-like"/>
    <property type="match status" value="1"/>
</dbReference>
<gene>
    <name evidence="19" type="ORF">J3998_05305</name>
</gene>
<evidence type="ECO:0000256" key="11">
    <source>
        <dbReference type="ARBA" id="ARBA00023136"/>
    </source>
</evidence>
<keyword evidence="9 14" id="KW-1133">Transmembrane helix</keyword>
<dbReference type="EMBL" id="JAGETV010000006">
    <property type="protein sequence ID" value="MBO1926987.1"/>
    <property type="molecule type" value="Genomic_DNA"/>
</dbReference>
<dbReference type="InterPro" id="IPR036097">
    <property type="entry name" value="HisK_dim/P_sf"/>
</dbReference>
<keyword evidence="20" id="KW-1185">Reference proteome</keyword>
<dbReference type="SUPFAM" id="SSF55874">
    <property type="entry name" value="ATPase domain of HSP90 chaperone/DNA topoisomerase II/histidine kinase"/>
    <property type="match status" value="1"/>
</dbReference>
<comment type="subcellular location">
    <subcellularLocation>
        <location evidence="2">Cell membrane</location>
        <topology evidence="2">Multi-pass membrane protein</topology>
    </subcellularLocation>
</comment>
<evidence type="ECO:0000259" key="16">
    <source>
        <dbReference type="PROSITE" id="PS50110"/>
    </source>
</evidence>
<dbReference type="Gene3D" id="3.30.565.10">
    <property type="entry name" value="Histidine kinase-like ATPase, C-terminal domain"/>
    <property type="match status" value="1"/>
</dbReference>
<feature type="domain" description="Histidine kinase" evidence="15">
    <location>
        <begin position="374"/>
        <end position="599"/>
    </location>
</feature>
<keyword evidence="5 13" id="KW-0597">Phosphoprotein</keyword>
<comment type="caution">
    <text evidence="19">The sequence shown here is derived from an EMBL/GenBank/DDBJ whole genome shotgun (WGS) entry which is preliminary data.</text>
</comment>
<dbReference type="PANTHER" id="PTHR45339:SF1">
    <property type="entry name" value="HYBRID SIGNAL TRANSDUCTION HISTIDINE KINASE J"/>
    <property type="match status" value="1"/>
</dbReference>
<feature type="domain" description="Response regulatory" evidence="16">
    <location>
        <begin position="767"/>
        <end position="887"/>
    </location>
</feature>
<dbReference type="Pfam" id="PF01627">
    <property type="entry name" value="Hpt"/>
    <property type="match status" value="1"/>
</dbReference>
<protein>
    <recommendedName>
        <fullName evidence="3">histidine kinase</fullName>
        <ecNumber evidence="3">2.7.13.3</ecNumber>
    </recommendedName>
</protein>
<dbReference type="SMART" id="SM00073">
    <property type="entry name" value="HPT"/>
    <property type="match status" value="1"/>
</dbReference>
<feature type="domain" description="CHASE" evidence="17">
    <location>
        <begin position="81"/>
        <end position="303"/>
    </location>
</feature>
<evidence type="ECO:0000256" key="9">
    <source>
        <dbReference type="ARBA" id="ARBA00022989"/>
    </source>
</evidence>
<dbReference type="InterPro" id="IPR006189">
    <property type="entry name" value="CHASE_dom"/>
</dbReference>
<dbReference type="SUPFAM" id="SSF47384">
    <property type="entry name" value="Homodimeric domain of signal transducing histidine kinase"/>
    <property type="match status" value="1"/>
</dbReference>
<dbReference type="InterPro" id="IPR036890">
    <property type="entry name" value="HATPase_C_sf"/>
</dbReference>
<dbReference type="SMART" id="SM00387">
    <property type="entry name" value="HATPase_c"/>
    <property type="match status" value="1"/>
</dbReference>
<dbReference type="InterPro" id="IPR005467">
    <property type="entry name" value="His_kinase_dom"/>
</dbReference>
<dbReference type="Pfam" id="PF00072">
    <property type="entry name" value="Response_reg"/>
    <property type="match status" value="1"/>
</dbReference>
<dbReference type="InterPro" id="IPR036641">
    <property type="entry name" value="HPT_dom_sf"/>
</dbReference>
<name>A0ABS3Q3S8_9GAMM</name>
<organism evidence="19 20">
    <name type="scientific">Thiomicrorhabdus marina</name>
    <dbReference type="NCBI Taxonomy" id="2818442"/>
    <lineage>
        <taxon>Bacteria</taxon>
        <taxon>Pseudomonadati</taxon>
        <taxon>Pseudomonadota</taxon>
        <taxon>Gammaproteobacteria</taxon>
        <taxon>Thiotrichales</taxon>
        <taxon>Piscirickettsiaceae</taxon>
        <taxon>Thiomicrorhabdus</taxon>
    </lineage>
</organism>
<evidence type="ECO:0000259" key="18">
    <source>
        <dbReference type="PROSITE" id="PS50894"/>
    </source>
</evidence>
<dbReference type="Pfam" id="PF03924">
    <property type="entry name" value="CHASE"/>
    <property type="match status" value="1"/>
</dbReference>
<evidence type="ECO:0000256" key="4">
    <source>
        <dbReference type="ARBA" id="ARBA00022475"/>
    </source>
</evidence>
<dbReference type="Gene3D" id="1.20.120.160">
    <property type="entry name" value="HPT domain"/>
    <property type="match status" value="1"/>
</dbReference>
<dbReference type="InterPro" id="IPR003594">
    <property type="entry name" value="HATPase_dom"/>
</dbReference>
<dbReference type="SUPFAM" id="SSF52172">
    <property type="entry name" value="CheY-like"/>
    <property type="match status" value="1"/>
</dbReference>
<dbReference type="PANTHER" id="PTHR45339">
    <property type="entry name" value="HYBRID SIGNAL TRANSDUCTION HISTIDINE KINASE J"/>
    <property type="match status" value="1"/>
</dbReference>
<dbReference type="Proteomes" id="UP000664835">
    <property type="component" value="Unassembled WGS sequence"/>
</dbReference>
<dbReference type="PROSITE" id="PS50109">
    <property type="entry name" value="HIS_KIN"/>
    <property type="match status" value="1"/>
</dbReference>
<evidence type="ECO:0000256" key="5">
    <source>
        <dbReference type="ARBA" id="ARBA00022553"/>
    </source>
</evidence>
<dbReference type="SMART" id="SM01079">
    <property type="entry name" value="CHASE"/>
    <property type="match status" value="1"/>
</dbReference>
<evidence type="ECO:0000256" key="14">
    <source>
        <dbReference type="SAM" id="Phobius"/>
    </source>
</evidence>
<comment type="catalytic activity">
    <reaction evidence="1">
        <text>ATP + protein L-histidine = ADP + protein N-phospho-L-histidine.</text>
        <dbReference type="EC" id="2.7.13.3"/>
    </reaction>
</comment>
<evidence type="ECO:0000256" key="12">
    <source>
        <dbReference type="PROSITE-ProRule" id="PRU00110"/>
    </source>
</evidence>
<evidence type="ECO:0000256" key="6">
    <source>
        <dbReference type="ARBA" id="ARBA00022692"/>
    </source>
</evidence>
<evidence type="ECO:0000256" key="10">
    <source>
        <dbReference type="ARBA" id="ARBA00023012"/>
    </source>
</evidence>
<keyword evidence="7" id="KW-0547">Nucleotide-binding</keyword>
<dbReference type="InterPro" id="IPR004358">
    <property type="entry name" value="Sig_transdc_His_kin-like_C"/>
</dbReference>
<dbReference type="SUPFAM" id="SSF47226">
    <property type="entry name" value="Histidine-containing phosphotransfer domain, HPT domain"/>
    <property type="match status" value="1"/>
</dbReference>
<keyword evidence="10" id="KW-0902">Two-component regulatory system</keyword>
<proteinExistence type="predicted"/>
<keyword evidence="8" id="KW-0067">ATP-binding</keyword>
<dbReference type="Pfam" id="PF00512">
    <property type="entry name" value="HisKA"/>
    <property type="match status" value="1"/>
</dbReference>
<dbReference type="EC" id="2.7.13.3" evidence="3"/>
<evidence type="ECO:0000259" key="17">
    <source>
        <dbReference type="PROSITE" id="PS50839"/>
    </source>
</evidence>
<feature type="domain" description="HPt" evidence="18">
    <location>
        <begin position="923"/>
        <end position="1024"/>
    </location>
</feature>